<dbReference type="PANTHER" id="PTHR43366">
    <property type="entry name" value="PYRUVATE SYNTHASE SUBUNIT PORC"/>
    <property type="match status" value="1"/>
</dbReference>
<protein>
    <submittedName>
        <fullName evidence="3">Pyruvate ferredoxin oxidoreductase</fullName>
    </submittedName>
</protein>
<dbReference type="InterPro" id="IPR019752">
    <property type="entry name" value="Pyrv/ketoisovalerate_OxRed_cat"/>
</dbReference>
<dbReference type="PANTHER" id="PTHR43366:SF1">
    <property type="entry name" value="PYRUVATE SYNTHASE SUBUNIT PORC"/>
    <property type="match status" value="1"/>
</dbReference>
<evidence type="ECO:0000259" key="2">
    <source>
        <dbReference type="Pfam" id="PF01558"/>
    </source>
</evidence>
<accession>A0A4Q0I390</accession>
<dbReference type="AlphaFoldDB" id="A0A4Q0I390"/>
<dbReference type="InterPro" id="IPR011894">
    <property type="entry name" value="PorC_KorC"/>
</dbReference>
<dbReference type="Pfam" id="PF01558">
    <property type="entry name" value="POR"/>
    <property type="match status" value="1"/>
</dbReference>
<comment type="caution">
    <text evidence="3">The sequence shown here is derived from an EMBL/GenBank/DDBJ whole genome shotgun (WGS) entry which is preliminary data.</text>
</comment>
<evidence type="ECO:0000256" key="1">
    <source>
        <dbReference type="ARBA" id="ARBA00023002"/>
    </source>
</evidence>
<organism evidence="3 4">
    <name type="scientific">Acetivibrio mesophilus</name>
    <dbReference type="NCBI Taxonomy" id="2487273"/>
    <lineage>
        <taxon>Bacteria</taxon>
        <taxon>Bacillati</taxon>
        <taxon>Bacillota</taxon>
        <taxon>Clostridia</taxon>
        <taxon>Eubacteriales</taxon>
        <taxon>Oscillospiraceae</taxon>
        <taxon>Acetivibrio</taxon>
    </lineage>
</organism>
<keyword evidence="3" id="KW-0670">Pyruvate</keyword>
<dbReference type="EMBL" id="RLII01000015">
    <property type="protein sequence ID" value="RXE58641.1"/>
    <property type="molecule type" value="Genomic_DNA"/>
</dbReference>
<dbReference type="NCBIfam" id="TIGR02175">
    <property type="entry name" value="PorC_KorC"/>
    <property type="match status" value="1"/>
</dbReference>
<dbReference type="GO" id="GO:0016625">
    <property type="term" value="F:oxidoreductase activity, acting on the aldehyde or oxo group of donors, iron-sulfur protein as acceptor"/>
    <property type="evidence" value="ECO:0007669"/>
    <property type="project" value="InterPro"/>
</dbReference>
<dbReference type="InterPro" id="IPR051626">
    <property type="entry name" value="Oxidoreductase_gamma_subunit"/>
</dbReference>
<dbReference type="InterPro" id="IPR002869">
    <property type="entry name" value="Pyrv_flavodox_OxRed_cen"/>
</dbReference>
<gene>
    <name evidence="3" type="ORF">EFD62_11490</name>
</gene>
<dbReference type="Gene3D" id="3.40.920.10">
    <property type="entry name" value="Pyruvate-ferredoxin oxidoreductase, PFOR, domain III"/>
    <property type="match status" value="1"/>
</dbReference>
<evidence type="ECO:0000313" key="4">
    <source>
        <dbReference type="Proteomes" id="UP000289166"/>
    </source>
</evidence>
<dbReference type="OrthoDB" id="9794954at2"/>
<dbReference type="SUPFAM" id="SSF53323">
    <property type="entry name" value="Pyruvate-ferredoxin oxidoreductase, PFOR, domain III"/>
    <property type="match status" value="1"/>
</dbReference>
<feature type="domain" description="Pyruvate/ketoisovalerate oxidoreductase catalytic" evidence="2">
    <location>
        <begin position="10"/>
        <end position="172"/>
    </location>
</feature>
<proteinExistence type="predicted"/>
<dbReference type="RefSeq" id="WP_069195925.1">
    <property type="nucleotide sequence ID" value="NZ_RLII01000015.1"/>
</dbReference>
<keyword evidence="4" id="KW-1185">Reference proteome</keyword>
<evidence type="ECO:0000313" key="3">
    <source>
        <dbReference type="EMBL" id="RXE58641.1"/>
    </source>
</evidence>
<reference evidence="4" key="1">
    <citation type="submission" date="2018-11" db="EMBL/GenBank/DDBJ databases">
        <title>Genome sequencing of a novel mesophilic and cellulolytic organism within the genus Hungateiclostridium.</title>
        <authorList>
            <person name="Rettenmaier R."/>
            <person name="Liebl W."/>
            <person name="Zverlov V."/>
        </authorList>
    </citation>
    <scope>NUCLEOTIDE SEQUENCE [LARGE SCALE GENOMIC DNA]</scope>
    <source>
        <strain evidence="4">N2K1</strain>
    </source>
</reference>
<keyword evidence="1" id="KW-0560">Oxidoreductase</keyword>
<sequence>MVEIRWHGRGGQGSFTASKLLGALATLYGGKHALAFPSFGPERRGAPVLAFTKIDNKKITDRSEIRKCDFIVILDETLFSENFFDDLKDNGRIIINSATKEVYAKYDSRKITVVDASSIALEVLEKPIANTAMLGALLAVSNIVDLNAVLEGMAGFLKGDLLKKNIEVVQRTFLQCKEVTS</sequence>
<dbReference type="Proteomes" id="UP000289166">
    <property type="component" value="Unassembled WGS sequence"/>
</dbReference>
<name>A0A4Q0I390_9FIRM</name>